<sequence length="324" mass="37856">MASWSAENKGNFCYFATKCFIKDTSDEEINNVRAKLLGNQPWNFDIWVLLFKEMVENRNYEKAISSFKKNIGEPEDFLLNNEGDLRCSAKKELAYLIIKAYISNKRTEKALLIYTNIFVNNVFKEDLILDEITVKTINLLLNHLVNGPEEALLRVFHFANDNELLIYKKTREELMRYFTKTNNLLLVKELWRRAEYSNVIHIHFEEAKNKEYDHIVSLLYSPNFDLQDGKSVEYAILGLIKAYGSLPRRIKAKCLPELKALFEGPDENYMFSPEVYSKVFGFALACGDKKFSYNVFNIASSHYKDKEELFDILTVMNNLVKDYN</sequence>
<accession>A0AA38LXR7</accession>
<dbReference type="AlphaFoldDB" id="A0AA38LXR7"/>
<protein>
    <submittedName>
        <fullName evidence="1">Uncharacterized protein</fullName>
    </submittedName>
</protein>
<proteinExistence type="predicted"/>
<evidence type="ECO:0000313" key="1">
    <source>
        <dbReference type="EMBL" id="KAJ3615438.1"/>
    </source>
</evidence>
<dbReference type="Proteomes" id="UP001168821">
    <property type="component" value="Unassembled WGS sequence"/>
</dbReference>
<keyword evidence="2" id="KW-1185">Reference proteome</keyword>
<name>A0AA38LXR7_9CUCU</name>
<dbReference type="EMBL" id="JALNTZ010004171">
    <property type="protein sequence ID" value="KAJ3615438.1"/>
    <property type="molecule type" value="Genomic_DNA"/>
</dbReference>
<comment type="caution">
    <text evidence="1">The sequence shown here is derived from an EMBL/GenBank/DDBJ whole genome shotgun (WGS) entry which is preliminary data.</text>
</comment>
<reference evidence="1" key="1">
    <citation type="journal article" date="2023" name="G3 (Bethesda)">
        <title>Whole genome assemblies of Zophobas morio and Tenebrio molitor.</title>
        <authorList>
            <person name="Kaur S."/>
            <person name="Stinson S.A."/>
            <person name="diCenzo G.C."/>
        </authorList>
    </citation>
    <scope>NUCLEOTIDE SEQUENCE</scope>
    <source>
        <strain evidence="1">QUZm001</strain>
    </source>
</reference>
<evidence type="ECO:0000313" key="2">
    <source>
        <dbReference type="Proteomes" id="UP001168821"/>
    </source>
</evidence>
<gene>
    <name evidence="1" type="ORF">Zmor_016421</name>
</gene>
<organism evidence="1 2">
    <name type="scientific">Zophobas morio</name>
    <dbReference type="NCBI Taxonomy" id="2755281"/>
    <lineage>
        <taxon>Eukaryota</taxon>
        <taxon>Metazoa</taxon>
        <taxon>Ecdysozoa</taxon>
        <taxon>Arthropoda</taxon>
        <taxon>Hexapoda</taxon>
        <taxon>Insecta</taxon>
        <taxon>Pterygota</taxon>
        <taxon>Neoptera</taxon>
        <taxon>Endopterygota</taxon>
        <taxon>Coleoptera</taxon>
        <taxon>Polyphaga</taxon>
        <taxon>Cucujiformia</taxon>
        <taxon>Tenebrionidae</taxon>
        <taxon>Zophobas</taxon>
    </lineage>
</organism>